<dbReference type="GO" id="GO:0015031">
    <property type="term" value="P:protein transport"/>
    <property type="evidence" value="ECO:0007669"/>
    <property type="project" value="UniProtKB-KW"/>
</dbReference>
<organism evidence="13 14">
    <name type="scientific">Lusitaniella coriacea LEGE 07157</name>
    <dbReference type="NCBI Taxonomy" id="945747"/>
    <lineage>
        <taxon>Bacteria</taxon>
        <taxon>Bacillati</taxon>
        <taxon>Cyanobacteriota</taxon>
        <taxon>Cyanophyceae</taxon>
        <taxon>Spirulinales</taxon>
        <taxon>Lusitaniellaceae</taxon>
        <taxon>Lusitaniella</taxon>
    </lineage>
</organism>
<gene>
    <name evidence="13" type="primary">yidC</name>
    <name evidence="13" type="ORF">IQ249_04185</name>
</gene>
<dbReference type="PANTHER" id="PTHR12428:SF65">
    <property type="entry name" value="CYTOCHROME C OXIDASE ASSEMBLY PROTEIN COX18, MITOCHONDRIAL"/>
    <property type="match status" value="1"/>
</dbReference>
<name>A0A8J7B8T0_9CYAN</name>
<comment type="subcellular location">
    <subcellularLocation>
        <location evidence="1">Cell inner membrane</location>
        <topology evidence="1">Multi-pass membrane protein</topology>
    </subcellularLocation>
    <subcellularLocation>
        <location evidence="9">Membrane</location>
        <topology evidence="9">Multi-pass membrane protein</topology>
    </subcellularLocation>
</comment>
<comment type="caution">
    <text evidence="13">The sequence shown here is derived from an EMBL/GenBank/DDBJ whole genome shotgun (WGS) entry which is preliminary data.</text>
</comment>
<evidence type="ECO:0000256" key="10">
    <source>
        <dbReference type="SAM" id="MobiDB-lite"/>
    </source>
</evidence>
<dbReference type="CDD" id="cd20070">
    <property type="entry name" value="5TM_YidC_Alb3"/>
    <property type="match status" value="1"/>
</dbReference>
<dbReference type="GO" id="GO:0051205">
    <property type="term" value="P:protein insertion into membrane"/>
    <property type="evidence" value="ECO:0007669"/>
    <property type="project" value="TreeGrafter"/>
</dbReference>
<feature type="transmembrane region" description="Helical" evidence="11">
    <location>
        <begin position="311"/>
        <end position="336"/>
    </location>
</feature>
<evidence type="ECO:0000256" key="11">
    <source>
        <dbReference type="SAM" id="Phobius"/>
    </source>
</evidence>
<evidence type="ECO:0000256" key="5">
    <source>
        <dbReference type="ARBA" id="ARBA00022927"/>
    </source>
</evidence>
<feature type="domain" description="Membrane insertase YidC/Oxa/ALB C-terminal" evidence="12">
    <location>
        <begin position="27"/>
        <end position="346"/>
    </location>
</feature>
<keyword evidence="3" id="KW-1003">Cell membrane</keyword>
<feature type="compositionally biased region" description="Basic residues" evidence="10">
    <location>
        <begin position="378"/>
        <end position="388"/>
    </location>
</feature>
<dbReference type="Pfam" id="PF02096">
    <property type="entry name" value="60KD_IMP"/>
    <property type="match status" value="1"/>
</dbReference>
<protein>
    <submittedName>
        <fullName evidence="13">Membrane protein insertase YidC</fullName>
    </submittedName>
</protein>
<dbReference type="AlphaFoldDB" id="A0A8J7B8T0"/>
<keyword evidence="4 9" id="KW-0812">Transmembrane</keyword>
<keyword evidence="5" id="KW-0653">Protein transport</keyword>
<evidence type="ECO:0000313" key="14">
    <source>
        <dbReference type="Proteomes" id="UP000654482"/>
    </source>
</evidence>
<dbReference type="GO" id="GO:0005886">
    <property type="term" value="C:plasma membrane"/>
    <property type="evidence" value="ECO:0007669"/>
    <property type="project" value="UniProtKB-SubCell"/>
</dbReference>
<evidence type="ECO:0000256" key="3">
    <source>
        <dbReference type="ARBA" id="ARBA00022475"/>
    </source>
</evidence>
<dbReference type="EMBL" id="JADEWZ010000004">
    <property type="protein sequence ID" value="MBE9115093.1"/>
    <property type="molecule type" value="Genomic_DNA"/>
</dbReference>
<evidence type="ECO:0000313" key="13">
    <source>
        <dbReference type="EMBL" id="MBE9115093.1"/>
    </source>
</evidence>
<evidence type="ECO:0000256" key="8">
    <source>
        <dbReference type="ARBA" id="ARBA00023186"/>
    </source>
</evidence>
<dbReference type="NCBIfam" id="TIGR03592">
    <property type="entry name" value="yidC_oxa1_cterm"/>
    <property type="match status" value="1"/>
</dbReference>
<feature type="region of interest" description="Disordered" evidence="10">
    <location>
        <begin position="358"/>
        <end position="388"/>
    </location>
</feature>
<keyword evidence="14" id="KW-1185">Reference proteome</keyword>
<evidence type="ECO:0000256" key="2">
    <source>
        <dbReference type="ARBA" id="ARBA00022448"/>
    </source>
</evidence>
<evidence type="ECO:0000256" key="1">
    <source>
        <dbReference type="ARBA" id="ARBA00004429"/>
    </source>
</evidence>
<dbReference type="InterPro" id="IPR001708">
    <property type="entry name" value="YidC/ALB3/OXA1/COX18"/>
</dbReference>
<keyword evidence="8" id="KW-0143">Chaperone</keyword>
<dbReference type="InterPro" id="IPR028055">
    <property type="entry name" value="YidC/Oxa/ALB_C"/>
</dbReference>
<accession>A0A8J7B8T0</accession>
<keyword evidence="6 11" id="KW-1133">Transmembrane helix</keyword>
<comment type="similarity">
    <text evidence="9">Belongs to the OXA1/ALB3/YidC family.</text>
</comment>
<evidence type="ECO:0000256" key="9">
    <source>
        <dbReference type="RuleBase" id="RU003945"/>
    </source>
</evidence>
<sequence length="388" mass="43214">MDFGIGFLSTNIMLPILDFFYGIVPSYGFAIIALTLAIRFAVYPLSASSIRNMRRTRIAQPVMQKRVKEIQERYKDDPTQQQQAMSEVYKEFGNPLAGCFPILLQMPILFALFATLRGSPFTNINYTADVQIFPKEQIELIQPQVFSTKTQNIYIDNGVHTPIAALLPAGNKLVVGQKSAIEFQTPDGKSLGDLVAQNPESNIKPTWKVTKGAERVNITPDGTVEALAPGEATIQGTIPGIAANTGFFFIQALGRVGATGENGKIHWDIVGMVIFFGLSTYVSQNLTNKSPTKNSDANAQQQQMISKFTPILFSGMFLFFPLPAGVLMYIVVANIFQTVQTFFLMKEPLPENLQKLVEQQEKEEKRKEGRDKLPFERKRSKKKEKTSG</sequence>
<evidence type="ECO:0000256" key="7">
    <source>
        <dbReference type="ARBA" id="ARBA00023136"/>
    </source>
</evidence>
<keyword evidence="2" id="KW-0813">Transport</keyword>
<dbReference type="PANTHER" id="PTHR12428">
    <property type="entry name" value="OXA1"/>
    <property type="match status" value="1"/>
</dbReference>
<feature type="transmembrane region" description="Helical" evidence="11">
    <location>
        <begin position="20"/>
        <end position="45"/>
    </location>
</feature>
<dbReference type="NCBIfam" id="NF002734">
    <property type="entry name" value="PRK02654.1"/>
    <property type="match status" value="1"/>
</dbReference>
<dbReference type="Proteomes" id="UP000654482">
    <property type="component" value="Unassembled WGS sequence"/>
</dbReference>
<evidence type="ECO:0000256" key="6">
    <source>
        <dbReference type="ARBA" id="ARBA00022989"/>
    </source>
</evidence>
<evidence type="ECO:0000259" key="12">
    <source>
        <dbReference type="Pfam" id="PF02096"/>
    </source>
</evidence>
<dbReference type="GO" id="GO:0032977">
    <property type="term" value="F:membrane insertase activity"/>
    <property type="evidence" value="ECO:0007669"/>
    <property type="project" value="InterPro"/>
</dbReference>
<keyword evidence="7 11" id="KW-0472">Membrane</keyword>
<dbReference type="RefSeq" id="WP_194028177.1">
    <property type="nucleotide sequence ID" value="NZ_JADEWZ010000004.1"/>
</dbReference>
<reference evidence="13" key="1">
    <citation type="submission" date="2020-10" db="EMBL/GenBank/DDBJ databases">
        <authorList>
            <person name="Castelo-Branco R."/>
            <person name="Eusebio N."/>
            <person name="Adriana R."/>
            <person name="Vieira A."/>
            <person name="Brugerolle De Fraissinette N."/>
            <person name="Rezende De Castro R."/>
            <person name="Schneider M.P."/>
            <person name="Vasconcelos V."/>
            <person name="Leao P.N."/>
        </authorList>
    </citation>
    <scope>NUCLEOTIDE SEQUENCE</scope>
    <source>
        <strain evidence="13">LEGE 07157</strain>
    </source>
</reference>
<proteinExistence type="inferred from homology"/>
<evidence type="ECO:0000256" key="4">
    <source>
        <dbReference type="ARBA" id="ARBA00022692"/>
    </source>
</evidence>
<dbReference type="InterPro" id="IPR047196">
    <property type="entry name" value="YidC_ALB_C"/>
</dbReference>
<feature type="compositionally biased region" description="Basic and acidic residues" evidence="10">
    <location>
        <begin position="358"/>
        <end position="377"/>
    </location>
</feature>